<dbReference type="PRINTS" id="PR00413">
    <property type="entry name" value="HADHALOGNASE"/>
</dbReference>
<reference evidence="1 2" key="1">
    <citation type="submission" date="2018-08" db="EMBL/GenBank/DDBJ databases">
        <title>Microbacterium oxydans strain HG3.</title>
        <authorList>
            <person name="ORTET P."/>
        </authorList>
    </citation>
    <scope>NUCLEOTIDE SEQUENCE [LARGE SCALE GENOMIC DNA]</scope>
    <source>
        <strain evidence="1 2">HG3</strain>
    </source>
</reference>
<dbReference type="NCBIfam" id="TIGR01509">
    <property type="entry name" value="HAD-SF-IA-v3"/>
    <property type="match status" value="1"/>
</dbReference>
<proteinExistence type="predicted"/>
<organism evidence="1 2">
    <name type="scientific">Microbacterium oxydans</name>
    <dbReference type="NCBI Taxonomy" id="82380"/>
    <lineage>
        <taxon>Bacteria</taxon>
        <taxon>Bacillati</taxon>
        <taxon>Actinomycetota</taxon>
        <taxon>Actinomycetes</taxon>
        <taxon>Micrococcales</taxon>
        <taxon>Microbacteriaceae</taxon>
        <taxon>Microbacterium</taxon>
    </lineage>
</organism>
<dbReference type="KEGG" id="moy:CVS54_03173"/>
<gene>
    <name evidence="1" type="primary">yihX</name>
    <name evidence="1" type="ORF">CVS54_03173</name>
</gene>
<dbReference type="InterPro" id="IPR006439">
    <property type="entry name" value="HAD-SF_hydro_IA"/>
</dbReference>
<dbReference type="Proteomes" id="UP000274841">
    <property type="component" value="Chromosome"/>
</dbReference>
<dbReference type="EMBL" id="CP031422">
    <property type="protein sequence ID" value="AZS41812.1"/>
    <property type="molecule type" value="Genomic_DNA"/>
</dbReference>
<dbReference type="InterPro" id="IPR036412">
    <property type="entry name" value="HAD-like_sf"/>
</dbReference>
<dbReference type="SUPFAM" id="SSF56784">
    <property type="entry name" value="HAD-like"/>
    <property type="match status" value="1"/>
</dbReference>
<evidence type="ECO:0000313" key="2">
    <source>
        <dbReference type="Proteomes" id="UP000274841"/>
    </source>
</evidence>
<dbReference type="PANTHER" id="PTHR43611">
    <property type="entry name" value="ALPHA-D-GLUCOSE 1-PHOSPHATE PHOSPHATASE"/>
    <property type="match status" value="1"/>
</dbReference>
<accession>A0A3Q9J5R9</accession>
<dbReference type="SFLD" id="SFLDG01129">
    <property type="entry name" value="C1.5:_HAD__Beta-PGM__Phosphata"/>
    <property type="match status" value="1"/>
</dbReference>
<evidence type="ECO:0000313" key="1">
    <source>
        <dbReference type="EMBL" id="AZS41812.1"/>
    </source>
</evidence>
<dbReference type="PANTHER" id="PTHR43611:SF3">
    <property type="entry name" value="FLAVIN MONONUCLEOTIDE HYDROLASE 1, CHLOROPLATIC"/>
    <property type="match status" value="1"/>
</dbReference>
<protein>
    <submittedName>
        <fullName evidence="1">Alpha-D-glucose 1-phosphate phosphatase YihX</fullName>
        <ecNumber evidence="1">3.1.3.10</ecNumber>
    </submittedName>
</protein>
<keyword evidence="1" id="KW-0378">Hydrolase</keyword>
<name>A0A3Q9J5R9_9MICO</name>
<dbReference type="GO" id="GO:0008877">
    <property type="term" value="F:glucose-1-phosphatase activity"/>
    <property type="evidence" value="ECO:0007669"/>
    <property type="project" value="UniProtKB-EC"/>
</dbReference>
<dbReference type="Pfam" id="PF00702">
    <property type="entry name" value="Hydrolase"/>
    <property type="match status" value="1"/>
</dbReference>
<dbReference type="InterPro" id="IPR023214">
    <property type="entry name" value="HAD_sf"/>
</dbReference>
<dbReference type="SFLD" id="SFLDS00003">
    <property type="entry name" value="Haloacid_Dehalogenase"/>
    <property type="match status" value="1"/>
</dbReference>
<dbReference type="EC" id="3.1.3.10" evidence="1"/>
<dbReference type="AlphaFoldDB" id="A0A3Q9J5R9"/>
<sequence length="204" mass="22111">MIRIVLFDLDGVIRHFDARNTAMIERRYDLAPGDIERIAFARPLIDEVTTGRITRAEWVRRIGARVGTAAAEEWSAQPAAIDDGVLELIDDVLETGVRTAVLTNGTDTIPAEIAAHGIASRFDAVFNSAEIGYAKPDTRAFRHVLDALDVKAAEVFFTDDSASKLVGAQHLSINTHHFAGVDDLRAHLARAGVDVAANGGRVRS</sequence>
<dbReference type="RefSeq" id="WP_127012661.1">
    <property type="nucleotide sequence ID" value="NZ_CP031422.1"/>
</dbReference>
<dbReference type="Gene3D" id="3.40.50.1000">
    <property type="entry name" value="HAD superfamily/HAD-like"/>
    <property type="match status" value="1"/>
</dbReference>